<dbReference type="EMBL" id="BMHE01000025">
    <property type="protein sequence ID" value="GFZ92488.1"/>
    <property type="molecule type" value="Genomic_DNA"/>
</dbReference>
<organism evidence="2 3">
    <name type="scientific">Paenibacillus marchantiophytorum</name>
    <dbReference type="NCBI Taxonomy" id="1619310"/>
    <lineage>
        <taxon>Bacteria</taxon>
        <taxon>Bacillati</taxon>
        <taxon>Bacillota</taxon>
        <taxon>Bacilli</taxon>
        <taxon>Bacillales</taxon>
        <taxon>Paenibacillaceae</taxon>
        <taxon>Paenibacillus</taxon>
    </lineage>
</organism>
<sequence length="112" mass="12405">MTAQFGLLEGYEDGMYGPDRLVTRKELAVILSRVVDWIAGRDAIDVTSIINGYRDGYETSIWAKESIARMSGLGVFQGDDSQSLRPLELVTRAETAVLLIRMLRQISLIGPS</sequence>
<dbReference type="Pfam" id="PF00395">
    <property type="entry name" value="SLH"/>
    <property type="match status" value="2"/>
</dbReference>
<name>A0ABQ1EXY5_9BACL</name>
<evidence type="ECO:0000313" key="2">
    <source>
        <dbReference type="EMBL" id="GFZ92488.1"/>
    </source>
</evidence>
<proteinExistence type="predicted"/>
<dbReference type="Proteomes" id="UP000615455">
    <property type="component" value="Unassembled WGS sequence"/>
</dbReference>
<dbReference type="InterPro" id="IPR001119">
    <property type="entry name" value="SLH_dom"/>
</dbReference>
<feature type="domain" description="SLH" evidence="1">
    <location>
        <begin position="1"/>
        <end position="45"/>
    </location>
</feature>
<gene>
    <name evidence="2" type="ORF">GCM10008018_43640</name>
</gene>
<feature type="domain" description="SLH" evidence="1">
    <location>
        <begin position="50"/>
        <end position="112"/>
    </location>
</feature>
<reference evidence="3" key="1">
    <citation type="journal article" date="2019" name="Int. J. Syst. Evol. Microbiol.">
        <title>The Global Catalogue of Microorganisms (GCM) 10K type strain sequencing project: providing services to taxonomists for standard genome sequencing and annotation.</title>
        <authorList>
            <consortium name="The Broad Institute Genomics Platform"/>
            <consortium name="The Broad Institute Genome Sequencing Center for Infectious Disease"/>
            <person name="Wu L."/>
            <person name="Ma J."/>
        </authorList>
    </citation>
    <scope>NUCLEOTIDE SEQUENCE [LARGE SCALE GENOMIC DNA]</scope>
    <source>
        <strain evidence="3">CGMCC 1.15043</strain>
    </source>
</reference>
<keyword evidence="3" id="KW-1185">Reference proteome</keyword>
<dbReference type="PROSITE" id="PS51272">
    <property type="entry name" value="SLH"/>
    <property type="match status" value="2"/>
</dbReference>
<dbReference type="PANTHER" id="PTHR43308:SF5">
    <property type="entry name" value="S-LAYER PROTEIN _ PEPTIDOGLYCAN ENDO-BETA-N-ACETYLGLUCOSAMINIDASE"/>
    <property type="match status" value="1"/>
</dbReference>
<protein>
    <recommendedName>
        <fullName evidence="1">SLH domain-containing protein</fullName>
    </recommendedName>
</protein>
<dbReference type="PANTHER" id="PTHR43308">
    <property type="entry name" value="OUTER MEMBRANE PROTEIN ALPHA-RELATED"/>
    <property type="match status" value="1"/>
</dbReference>
<dbReference type="InterPro" id="IPR051465">
    <property type="entry name" value="Cell_Envelope_Struct_Comp"/>
</dbReference>
<evidence type="ECO:0000259" key="1">
    <source>
        <dbReference type="PROSITE" id="PS51272"/>
    </source>
</evidence>
<comment type="caution">
    <text evidence="2">The sequence shown here is derived from an EMBL/GenBank/DDBJ whole genome shotgun (WGS) entry which is preliminary data.</text>
</comment>
<evidence type="ECO:0000313" key="3">
    <source>
        <dbReference type="Proteomes" id="UP000615455"/>
    </source>
</evidence>
<accession>A0ABQ1EXY5</accession>